<dbReference type="RefSeq" id="WP_308451812.1">
    <property type="nucleotide sequence ID" value="NZ_JAJEPU010000039.1"/>
</dbReference>
<reference evidence="1" key="1">
    <citation type="submission" date="2021-10" db="EMBL/GenBank/DDBJ databases">
        <title>Anaerobic single-cell dispensing facilitates the cultivation of human gut bacteria.</title>
        <authorList>
            <person name="Afrizal A."/>
        </authorList>
    </citation>
    <scope>NUCLEOTIDE SEQUENCE</scope>
    <source>
        <strain evidence="1">CLA-AA-H274</strain>
    </source>
</reference>
<gene>
    <name evidence="1" type="ORF">LKD32_11705</name>
</gene>
<proteinExistence type="predicted"/>
<name>A0AAE3DLX7_9FIRM</name>
<keyword evidence="2" id="KW-1185">Reference proteome</keyword>
<evidence type="ECO:0000313" key="2">
    <source>
        <dbReference type="Proteomes" id="UP001198962"/>
    </source>
</evidence>
<accession>A0AAE3DLX7</accession>
<organism evidence="1 2">
    <name type="scientific">Brotaphodocola catenula</name>
    <dbReference type="NCBI Taxonomy" id="2885361"/>
    <lineage>
        <taxon>Bacteria</taxon>
        <taxon>Bacillati</taxon>
        <taxon>Bacillota</taxon>
        <taxon>Clostridia</taxon>
        <taxon>Lachnospirales</taxon>
        <taxon>Lachnospiraceae</taxon>
        <taxon>Brotaphodocola</taxon>
    </lineage>
</organism>
<dbReference type="EMBL" id="JAJEPU010000039">
    <property type="protein sequence ID" value="MCC2165528.1"/>
    <property type="molecule type" value="Genomic_DNA"/>
</dbReference>
<comment type="caution">
    <text evidence="1">The sequence shown here is derived from an EMBL/GenBank/DDBJ whole genome shotgun (WGS) entry which is preliminary data.</text>
</comment>
<evidence type="ECO:0000313" key="1">
    <source>
        <dbReference type="EMBL" id="MCC2165528.1"/>
    </source>
</evidence>
<dbReference type="Proteomes" id="UP001198962">
    <property type="component" value="Unassembled WGS sequence"/>
</dbReference>
<sequence>MISMIPFGLLAGFAEFIKEPEECKKGLAEYSEECSEKYPEECRGGFCEKEIRITGIEEEKFCFRLAEWKGDFQNSLKSFRICFYEMEKRAYREIRITEFEICEVLKKGFWTEILVEVCACFDRSAQSEFARAVQKLIRQYDRYIRLKLECCDAEVSEALLGYPADLDEIHASSLKAQKKRWFESISGNGLTEKTKKDARERENLKIEDQFPEIALELDQPYLYEKYLSCSIEDFSNWYWKKNGLQEHRLALCRPARLYIGNAFCPLLFPDTEKLLRLLEKARAEKLGITIVTSYLREEAREFFESLLKEIKRWCEERDTETEMEKVEVVVNDWAVADLILAQIPNLIIPSLGVLLNKRRKDPRSRYLSAKGYDGYDRENAGENNLYADFYREFLKNEFKIERYEWESIAGLPDHRFPGEKNSLHLPFYQTNTSQYCTLYAGCVYGARGHQTLVRECPKYCNRFVYLYPEHLKMVGRGNSLFGFDAQILEALQVCEKESKWNKANYWRDLGIDRLVINLMEIGDEKIRSIR</sequence>
<dbReference type="AlphaFoldDB" id="A0AAE3DLX7"/>
<protein>
    <submittedName>
        <fullName evidence="1">Uncharacterized protein</fullName>
    </submittedName>
</protein>